<comment type="caution">
    <text evidence="1">The sequence shown here is derived from an EMBL/GenBank/DDBJ whole genome shotgun (WGS) entry which is preliminary data.</text>
</comment>
<dbReference type="Proteomes" id="UP001175227">
    <property type="component" value="Unassembled WGS sequence"/>
</dbReference>
<keyword evidence="2" id="KW-1185">Reference proteome</keyword>
<organism evidence="1 2">
    <name type="scientific">Armillaria novae-zelandiae</name>
    <dbReference type="NCBI Taxonomy" id="153914"/>
    <lineage>
        <taxon>Eukaryota</taxon>
        <taxon>Fungi</taxon>
        <taxon>Dikarya</taxon>
        <taxon>Basidiomycota</taxon>
        <taxon>Agaricomycotina</taxon>
        <taxon>Agaricomycetes</taxon>
        <taxon>Agaricomycetidae</taxon>
        <taxon>Agaricales</taxon>
        <taxon>Marasmiineae</taxon>
        <taxon>Physalacriaceae</taxon>
        <taxon>Armillaria</taxon>
    </lineage>
</organism>
<evidence type="ECO:0000313" key="2">
    <source>
        <dbReference type="Proteomes" id="UP001175227"/>
    </source>
</evidence>
<gene>
    <name evidence="1" type="ORF">IW261DRAFT_1492337</name>
</gene>
<evidence type="ECO:0000313" key="1">
    <source>
        <dbReference type="EMBL" id="KAK0476172.1"/>
    </source>
</evidence>
<proteinExistence type="predicted"/>
<dbReference type="EMBL" id="JAUEPR010000021">
    <property type="protein sequence ID" value="KAK0476172.1"/>
    <property type="molecule type" value="Genomic_DNA"/>
</dbReference>
<protein>
    <submittedName>
        <fullName evidence="1">Uncharacterized protein</fullName>
    </submittedName>
</protein>
<name>A0AA39U2H6_9AGAR</name>
<dbReference type="AlphaFoldDB" id="A0AA39U2H6"/>
<accession>A0AA39U2H6</accession>
<sequence length="255" mass="28266">MREAIDDLRDMEASLFHSVNFLITQVAICAPSRKETSLATLEPLRDAAVDLIRSVVAILTNLPAVIDYFSCALGSQPIPESSSAYAAELYRAMLSNAQLVRDAFPALNAAILSIEAPLITELRGSYGLETFLRTLTWLPWSSSMRVDLLDNLPQLISAIHSYCRGAMRYLDTVVEFTVRLGDFISDEKRVGALEGRENIAKGLGDLGRSALRNMGYIGIHPHGLGQKGQALRVKTEYMGWDYLRRDPILRLIPVL</sequence>
<reference evidence="1" key="1">
    <citation type="submission" date="2023-06" db="EMBL/GenBank/DDBJ databases">
        <authorList>
            <consortium name="Lawrence Berkeley National Laboratory"/>
            <person name="Ahrendt S."/>
            <person name="Sahu N."/>
            <person name="Indic B."/>
            <person name="Wong-Bajracharya J."/>
            <person name="Merenyi Z."/>
            <person name="Ke H.-M."/>
            <person name="Monk M."/>
            <person name="Kocsube S."/>
            <person name="Drula E."/>
            <person name="Lipzen A."/>
            <person name="Balint B."/>
            <person name="Henrissat B."/>
            <person name="Andreopoulos B."/>
            <person name="Martin F.M."/>
            <person name="Harder C.B."/>
            <person name="Rigling D."/>
            <person name="Ford K.L."/>
            <person name="Foster G.D."/>
            <person name="Pangilinan J."/>
            <person name="Papanicolaou A."/>
            <person name="Barry K."/>
            <person name="LaButti K."/>
            <person name="Viragh M."/>
            <person name="Koriabine M."/>
            <person name="Yan M."/>
            <person name="Riley R."/>
            <person name="Champramary S."/>
            <person name="Plett K.L."/>
            <person name="Tsai I.J."/>
            <person name="Slot J."/>
            <person name="Sipos G."/>
            <person name="Plett J."/>
            <person name="Nagy L.G."/>
            <person name="Grigoriev I.V."/>
        </authorList>
    </citation>
    <scope>NUCLEOTIDE SEQUENCE</scope>
    <source>
        <strain evidence="1">ICMP 16352</strain>
    </source>
</reference>